<evidence type="ECO:0000313" key="3">
    <source>
        <dbReference type="Proteomes" id="UP000295122"/>
    </source>
</evidence>
<keyword evidence="1" id="KW-0732">Signal</keyword>
<organism evidence="2 3">
    <name type="scientific">Enterovirga rhinocerotis</name>
    <dbReference type="NCBI Taxonomy" id="1339210"/>
    <lineage>
        <taxon>Bacteria</taxon>
        <taxon>Pseudomonadati</taxon>
        <taxon>Pseudomonadota</taxon>
        <taxon>Alphaproteobacteria</taxon>
        <taxon>Hyphomicrobiales</taxon>
        <taxon>Methylobacteriaceae</taxon>
        <taxon>Enterovirga</taxon>
    </lineage>
</organism>
<name>A0A4R7C8Z2_9HYPH</name>
<feature type="signal peptide" evidence="1">
    <location>
        <begin position="1"/>
        <end position="21"/>
    </location>
</feature>
<protein>
    <recommendedName>
        <fullName evidence="4">Lipoprotein</fullName>
    </recommendedName>
</protein>
<gene>
    <name evidence="2" type="ORF">EV668_1759</name>
</gene>
<evidence type="ECO:0000256" key="1">
    <source>
        <dbReference type="SAM" id="SignalP"/>
    </source>
</evidence>
<comment type="caution">
    <text evidence="2">The sequence shown here is derived from an EMBL/GenBank/DDBJ whole genome shotgun (WGS) entry which is preliminary data.</text>
</comment>
<dbReference type="EMBL" id="SNZR01000011">
    <property type="protein sequence ID" value="TDR94472.1"/>
    <property type="molecule type" value="Genomic_DNA"/>
</dbReference>
<dbReference type="Proteomes" id="UP000295122">
    <property type="component" value="Unassembled WGS sequence"/>
</dbReference>
<dbReference type="AlphaFoldDB" id="A0A4R7C8Z2"/>
<evidence type="ECO:0000313" key="2">
    <source>
        <dbReference type="EMBL" id="TDR94472.1"/>
    </source>
</evidence>
<reference evidence="2 3" key="1">
    <citation type="submission" date="2019-03" db="EMBL/GenBank/DDBJ databases">
        <title>Genomic Encyclopedia of Type Strains, Phase IV (KMG-IV): sequencing the most valuable type-strain genomes for metagenomic binning, comparative biology and taxonomic classification.</title>
        <authorList>
            <person name="Goeker M."/>
        </authorList>
    </citation>
    <scope>NUCLEOTIDE SEQUENCE [LARGE SCALE GENOMIC DNA]</scope>
    <source>
        <strain evidence="2 3">DSM 25903</strain>
    </source>
</reference>
<evidence type="ECO:0008006" key="4">
    <source>
        <dbReference type="Google" id="ProtNLM"/>
    </source>
</evidence>
<proteinExistence type="predicted"/>
<feature type="chain" id="PRO_5020605670" description="Lipoprotein" evidence="1">
    <location>
        <begin position="22"/>
        <end position="134"/>
    </location>
</feature>
<keyword evidence="3" id="KW-1185">Reference proteome</keyword>
<sequence>MIRRLRIALAAGGLAFVGACANDSFTYTMERYGAVKGVTVKLRCRDAYEVFDRYDARSLIVVTNPVSELVGGCLEGGADRAVRQREVARIYLEERAKRPLCRITRERDITGLQREFDYRCPDDPKAAPPRLQRG</sequence>
<dbReference type="PROSITE" id="PS51257">
    <property type="entry name" value="PROKAR_LIPOPROTEIN"/>
    <property type="match status" value="1"/>
</dbReference>
<accession>A0A4R7C8Z2</accession>
<dbReference type="RefSeq" id="WP_133769362.1">
    <property type="nucleotide sequence ID" value="NZ_SNZR01000011.1"/>
</dbReference>